<dbReference type="OrthoDB" id="2678548at2"/>
<dbReference type="InterPro" id="IPR008978">
    <property type="entry name" value="HSP20-like_chaperone"/>
</dbReference>
<name>A0A2W1P3S6_PAEXE</name>
<keyword evidence="2" id="KW-1185">Reference proteome</keyword>
<sequence length="150" mass="17297">MSRSGDTNKSFWQTLEKLIGAKLPDLPDDEQLDLLKDTSWVQNYVKRAFEQVVPKQEPSQNRSGAAEVFETHHYVILKVKMPYEADPLVKLRVDQVKIESALKNISQIIRLPCLVVPSTGRATYKDGVLQVRIKKRKISKLYRDISVRYL</sequence>
<dbReference type="CDD" id="cd00298">
    <property type="entry name" value="ACD_sHsps_p23-like"/>
    <property type="match status" value="1"/>
</dbReference>
<proteinExistence type="predicted"/>
<dbReference type="EMBL" id="NHRJ02000001">
    <property type="protein sequence ID" value="PZE22372.1"/>
    <property type="molecule type" value="Genomic_DNA"/>
</dbReference>
<dbReference type="RefSeq" id="WP_089198144.1">
    <property type="nucleotide sequence ID" value="NZ_NHRJ02000001.1"/>
</dbReference>
<dbReference type="SUPFAM" id="SSF49764">
    <property type="entry name" value="HSP20-like chaperones"/>
    <property type="match status" value="1"/>
</dbReference>
<reference evidence="1" key="1">
    <citation type="submission" date="2018-06" db="EMBL/GenBank/DDBJ databases">
        <title>Paenibacillus xerothermodurans sp. nov. an extremely dry heat resistant spore forming bacterium isolated from the soil of Cape Canaveral, Florida.</title>
        <authorList>
            <person name="Seuylemezian A."/>
            <person name="Kaur N."/>
            <person name="Patil P."/>
            <person name="Patil P."/>
            <person name="Mayilraj S."/>
            <person name="Vaishampayan P."/>
        </authorList>
    </citation>
    <scope>NUCLEOTIDE SEQUENCE [LARGE SCALE GENOMIC DNA]</scope>
    <source>
        <strain evidence="1">ATCC 27380</strain>
    </source>
</reference>
<evidence type="ECO:0000313" key="1">
    <source>
        <dbReference type="EMBL" id="PZE22372.1"/>
    </source>
</evidence>
<organism evidence="1 2">
    <name type="scientific">Paenibacillus xerothermodurans</name>
    <dbReference type="NCBI Taxonomy" id="1977292"/>
    <lineage>
        <taxon>Bacteria</taxon>
        <taxon>Bacillati</taxon>
        <taxon>Bacillota</taxon>
        <taxon>Bacilli</taxon>
        <taxon>Bacillales</taxon>
        <taxon>Paenibacillaceae</taxon>
        <taxon>Paenibacillus</taxon>
    </lineage>
</organism>
<dbReference type="AlphaFoldDB" id="A0A2W1P3S6"/>
<dbReference type="Gene3D" id="2.60.40.790">
    <property type="match status" value="1"/>
</dbReference>
<dbReference type="Proteomes" id="UP000214746">
    <property type="component" value="Unassembled WGS sequence"/>
</dbReference>
<evidence type="ECO:0008006" key="3">
    <source>
        <dbReference type="Google" id="ProtNLM"/>
    </source>
</evidence>
<accession>A0A2W1P3S6</accession>
<evidence type="ECO:0000313" key="2">
    <source>
        <dbReference type="Proteomes" id="UP000214746"/>
    </source>
</evidence>
<comment type="caution">
    <text evidence="1">The sequence shown here is derived from an EMBL/GenBank/DDBJ whole genome shotgun (WGS) entry which is preliminary data.</text>
</comment>
<protein>
    <recommendedName>
        <fullName evidence="3">Hsp20/alpha crystallin family protein</fullName>
    </recommendedName>
</protein>
<gene>
    <name evidence="1" type="ORF">CBW46_000890</name>
</gene>